<dbReference type="Proteomes" id="UP001144805">
    <property type="component" value="Unassembled WGS sequence"/>
</dbReference>
<reference evidence="2" key="1">
    <citation type="submission" date="2022-11" db="EMBL/GenBank/DDBJ databases">
        <title>Biodiversity and phylogenetic relationships of bacteria.</title>
        <authorList>
            <person name="Machado R.A.R."/>
            <person name="Bhat A."/>
            <person name="Loulou A."/>
            <person name="Kallel S."/>
        </authorList>
    </citation>
    <scope>NUCLEOTIDE SEQUENCE</scope>
    <source>
        <strain evidence="2">K-TC2</strain>
    </source>
</reference>
<dbReference type="InterPro" id="IPR053146">
    <property type="entry name" value="QDO-like"/>
</dbReference>
<name>A0A9X3E105_9HYPH</name>
<evidence type="ECO:0000313" key="3">
    <source>
        <dbReference type="Proteomes" id="UP001144805"/>
    </source>
</evidence>
<accession>A0A9X3E105</accession>
<dbReference type="Gene3D" id="2.60.120.10">
    <property type="entry name" value="Jelly Rolls"/>
    <property type="match status" value="1"/>
</dbReference>
<dbReference type="Pfam" id="PF07883">
    <property type="entry name" value="Cupin_2"/>
    <property type="match status" value="1"/>
</dbReference>
<feature type="domain" description="Cupin type-2" evidence="1">
    <location>
        <begin position="42"/>
        <end position="109"/>
    </location>
</feature>
<protein>
    <submittedName>
        <fullName evidence="2">Cupin domain-containing protein</fullName>
    </submittedName>
</protein>
<dbReference type="EMBL" id="JAPKNK010000004">
    <property type="protein sequence ID" value="MCX5569724.1"/>
    <property type="molecule type" value="Genomic_DNA"/>
</dbReference>
<evidence type="ECO:0000259" key="1">
    <source>
        <dbReference type="Pfam" id="PF07883"/>
    </source>
</evidence>
<dbReference type="InterPro" id="IPR011051">
    <property type="entry name" value="RmlC_Cupin_sf"/>
</dbReference>
<evidence type="ECO:0000313" key="2">
    <source>
        <dbReference type="EMBL" id="MCX5569724.1"/>
    </source>
</evidence>
<dbReference type="PANTHER" id="PTHR36440">
    <property type="entry name" value="PUTATIVE (AFU_ORTHOLOGUE AFUA_8G07350)-RELATED"/>
    <property type="match status" value="1"/>
</dbReference>
<proteinExistence type="predicted"/>
<organism evidence="2 3">
    <name type="scientific">Kaistia nematophila</name>
    <dbReference type="NCBI Taxonomy" id="2994654"/>
    <lineage>
        <taxon>Bacteria</taxon>
        <taxon>Pseudomonadati</taxon>
        <taxon>Pseudomonadota</taxon>
        <taxon>Alphaproteobacteria</taxon>
        <taxon>Hyphomicrobiales</taxon>
        <taxon>Kaistiaceae</taxon>
        <taxon>Kaistia</taxon>
    </lineage>
</organism>
<dbReference type="SUPFAM" id="SSF51182">
    <property type="entry name" value="RmlC-like cupins"/>
    <property type="match status" value="1"/>
</dbReference>
<dbReference type="AlphaFoldDB" id="A0A9X3E105"/>
<gene>
    <name evidence="2" type="ORF">OSH07_11025</name>
</gene>
<dbReference type="InterPro" id="IPR013096">
    <property type="entry name" value="Cupin_2"/>
</dbReference>
<dbReference type="InterPro" id="IPR014710">
    <property type="entry name" value="RmlC-like_jellyroll"/>
</dbReference>
<sequence>MTVQNPIAGTQAKPAMRDFLSLPTWIHAGRIESGGSLSLVEQIIPPGFTSPWHVHQDEDESFFVIAGEITVYVSGRAQIVGAGQFAFGPRAVPHGFRVTGAEPARLLLITTGSGFADFVNAVSDPVADGAAIEPHEPDIARVIAMAERNGLAILGPIPDIAAA</sequence>
<dbReference type="PANTHER" id="PTHR36440:SF1">
    <property type="entry name" value="PUTATIVE (AFU_ORTHOLOGUE AFUA_8G07350)-RELATED"/>
    <property type="match status" value="1"/>
</dbReference>
<keyword evidence="3" id="KW-1185">Reference proteome</keyword>
<comment type="caution">
    <text evidence="2">The sequence shown here is derived from an EMBL/GenBank/DDBJ whole genome shotgun (WGS) entry which is preliminary data.</text>
</comment>